<dbReference type="Proteomes" id="UP000694287">
    <property type="component" value="Unassembled WGS sequence"/>
</dbReference>
<organism evidence="2 3">
    <name type="scientific">Pseudonocardia abyssalis</name>
    <dbReference type="NCBI Taxonomy" id="2792008"/>
    <lineage>
        <taxon>Bacteria</taxon>
        <taxon>Bacillati</taxon>
        <taxon>Actinomycetota</taxon>
        <taxon>Actinomycetes</taxon>
        <taxon>Pseudonocardiales</taxon>
        <taxon>Pseudonocardiaceae</taxon>
        <taxon>Pseudonocardia</taxon>
    </lineage>
</organism>
<dbReference type="PANTHER" id="PTHR38342">
    <property type="entry name" value="SLR5037 PROTEIN"/>
    <property type="match status" value="1"/>
</dbReference>
<keyword evidence="3" id="KW-1185">Reference proteome</keyword>
<sequence length="133" mass="13436">MSAHTVTLDLSHTDAIDAVTAALATQGFGVLTTIDVRATLKAKLGEDVEDYTILGACNPALAHQALSTDPEIGLLLPCNVTVRQSGGHTLVQAVDPAELLAMAGDGGPQPAELAAVATDASARLHAALDSLTG</sequence>
<dbReference type="InterPro" id="IPR005180">
    <property type="entry name" value="DUF302"/>
</dbReference>
<dbReference type="InterPro" id="IPR016796">
    <property type="entry name" value="UCP021774"/>
</dbReference>
<protein>
    <submittedName>
        <fullName evidence="2">DUF302 domain-containing protein</fullName>
    </submittedName>
</protein>
<gene>
    <name evidence="2" type="ORF">I4I81_23745</name>
</gene>
<name>A0ABS6UYK8_9PSEU</name>
<reference evidence="2 3" key="1">
    <citation type="submission" date="2020-11" db="EMBL/GenBank/DDBJ databases">
        <title>Pseudonocardia abyssalis sp. nov. and Pseudonocardia oceani sp. nov., description and phylogenomic analysis of two novel actinomycetes isolated from the deep Southern Ocean.</title>
        <authorList>
            <person name="Parra J."/>
        </authorList>
    </citation>
    <scope>NUCLEOTIDE SEQUENCE [LARGE SCALE GENOMIC DNA]</scope>
    <source>
        <strain evidence="2 3">KRD-168</strain>
    </source>
</reference>
<dbReference type="Pfam" id="PF03625">
    <property type="entry name" value="DUF302"/>
    <property type="match status" value="1"/>
</dbReference>
<accession>A0ABS6UYK8</accession>
<dbReference type="PANTHER" id="PTHR38342:SF1">
    <property type="entry name" value="SLR5037 PROTEIN"/>
    <property type="match status" value="1"/>
</dbReference>
<dbReference type="EMBL" id="JADQDK010000001">
    <property type="protein sequence ID" value="MBW0137252.1"/>
    <property type="molecule type" value="Genomic_DNA"/>
</dbReference>
<proteinExistence type="predicted"/>
<evidence type="ECO:0000313" key="2">
    <source>
        <dbReference type="EMBL" id="MBW0137252.1"/>
    </source>
</evidence>
<comment type="caution">
    <text evidence="2">The sequence shown here is derived from an EMBL/GenBank/DDBJ whole genome shotgun (WGS) entry which is preliminary data.</text>
</comment>
<evidence type="ECO:0000313" key="3">
    <source>
        <dbReference type="Proteomes" id="UP000694287"/>
    </source>
</evidence>
<dbReference type="PIRSF" id="PIRSF021774">
    <property type="entry name" value="UCP021774"/>
    <property type="match status" value="1"/>
</dbReference>
<dbReference type="RefSeq" id="WP_218606350.1">
    <property type="nucleotide sequence ID" value="NZ_JADQDJ010000595.1"/>
</dbReference>
<feature type="domain" description="DUF302" evidence="1">
    <location>
        <begin position="34"/>
        <end position="96"/>
    </location>
</feature>
<evidence type="ECO:0000259" key="1">
    <source>
        <dbReference type="Pfam" id="PF03625"/>
    </source>
</evidence>
<dbReference type="CDD" id="cd14797">
    <property type="entry name" value="DUF302"/>
    <property type="match status" value="1"/>
</dbReference>